<proteinExistence type="inferred from homology"/>
<evidence type="ECO:0000256" key="1">
    <source>
        <dbReference type="ARBA" id="ARBA00004429"/>
    </source>
</evidence>
<evidence type="ECO:0000256" key="2">
    <source>
        <dbReference type="ARBA" id="ARBA00022448"/>
    </source>
</evidence>
<evidence type="ECO:0000256" key="9">
    <source>
        <dbReference type="RuleBase" id="RU369079"/>
    </source>
</evidence>
<keyword evidence="5 9" id="KW-0812">Transmembrane</keyword>
<feature type="transmembrane region" description="Helical" evidence="9">
    <location>
        <begin position="87"/>
        <end position="110"/>
    </location>
</feature>
<dbReference type="Proteomes" id="UP000027186">
    <property type="component" value="Plasmid AbAZ39_p3"/>
</dbReference>
<accession>A0A2K1FZV9</accession>
<comment type="function">
    <text evidence="9">Part of the tripartite ATP-independent periplasmic (TRAP) transport system.</text>
</comment>
<dbReference type="PROSITE" id="PS51257">
    <property type="entry name" value="PROKAR_LIPOPROTEIN"/>
    <property type="match status" value="1"/>
</dbReference>
<dbReference type="EMBL" id="JBJLSN010000054">
    <property type="protein sequence ID" value="MFL7904667.1"/>
    <property type="molecule type" value="Genomic_DNA"/>
</dbReference>
<evidence type="ECO:0000256" key="3">
    <source>
        <dbReference type="ARBA" id="ARBA00022475"/>
    </source>
</evidence>
<evidence type="ECO:0000313" key="14">
    <source>
        <dbReference type="EMBL" id="QCN99806.1"/>
    </source>
</evidence>
<feature type="transmembrane region" description="Helical" evidence="9">
    <location>
        <begin position="12"/>
        <end position="33"/>
    </location>
</feature>
<evidence type="ECO:0000313" key="16">
    <source>
        <dbReference type="Proteomes" id="UP000236268"/>
    </source>
</evidence>
<dbReference type="Pfam" id="PF04290">
    <property type="entry name" value="DctQ"/>
    <property type="match status" value="1"/>
</dbReference>
<dbReference type="EMBL" id="POWG01000014">
    <property type="protein sequence ID" value="PNQ98080.1"/>
    <property type="molecule type" value="Genomic_DNA"/>
</dbReference>
<dbReference type="OrthoDB" id="7843639at2"/>
<evidence type="ECO:0000313" key="12">
    <source>
        <dbReference type="EMBL" id="MFL7904667.1"/>
    </source>
</evidence>
<keyword evidence="6 9" id="KW-1133">Transmembrane helix</keyword>
<keyword evidence="11" id="KW-0614">Plasmid</keyword>
<geneLocation type="plasmid" evidence="14 17">
    <name>p4</name>
</geneLocation>
<evidence type="ECO:0000259" key="10">
    <source>
        <dbReference type="Pfam" id="PF04290"/>
    </source>
</evidence>
<dbReference type="GO" id="GO:0015740">
    <property type="term" value="P:C4-dicarboxylate transport"/>
    <property type="evidence" value="ECO:0007669"/>
    <property type="project" value="TreeGrafter"/>
</dbReference>
<keyword evidence="3" id="KW-1003">Cell membrane</keyword>
<dbReference type="PANTHER" id="PTHR35011:SF2">
    <property type="entry name" value="2,3-DIKETO-L-GULONATE TRAP TRANSPORTER SMALL PERMEASE PROTEIN YIAM"/>
    <property type="match status" value="1"/>
</dbReference>
<dbReference type="EMBL" id="CP032325">
    <property type="protein sequence ID" value="QCN99806.1"/>
    <property type="molecule type" value="Genomic_DNA"/>
</dbReference>
<evidence type="ECO:0000256" key="7">
    <source>
        <dbReference type="ARBA" id="ARBA00023136"/>
    </source>
</evidence>
<comment type="similarity">
    <text evidence="8 9">Belongs to the TRAP transporter small permease family.</text>
</comment>
<dbReference type="KEGG" id="abq:ABAZ39_28250"/>
<evidence type="ECO:0000256" key="8">
    <source>
        <dbReference type="ARBA" id="ARBA00038436"/>
    </source>
</evidence>
<dbReference type="InterPro" id="IPR007387">
    <property type="entry name" value="TRAP_DctQ"/>
</dbReference>
<evidence type="ECO:0000256" key="5">
    <source>
        <dbReference type="ARBA" id="ARBA00022692"/>
    </source>
</evidence>
<evidence type="ECO:0000256" key="4">
    <source>
        <dbReference type="ARBA" id="ARBA00022519"/>
    </source>
</evidence>
<reference evidence="13 16" key="2">
    <citation type="submission" date="2018-01" db="EMBL/GenBank/DDBJ databases">
        <title>Whole genome sequence of Azospirillum brasilense REC3 isolated from strawberry roots.</title>
        <authorList>
            <person name="Fontana C.A."/>
            <person name="Salazar S.M."/>
            <person name="Bassi D."/>
            <person name="Puglisi E."/>
            <person name="Lovaisa N.C."/>
            <person name="Toffoli L.M."/>
            <person name="Pedraza R."/>
            <person name="Cocconcelli P.S."/>
        </authorList>
    </citation>
    <scope>NUCLEOTIDE SEQUENCE [LARGE SCALE GENOMIC DNA]</scope>
    <source>
        <strain evidence="13 16">REC3</strain>
        <plasmid evidence="13">p8unnamed</plasmid>
    </source>
</reference>
<dbReference type="Proteomes" id="UP000298595">
    <property type="component" value="Plasmid p4"/>
</dbReference>
<keyword evidence="7 9" id="KW-0472">Membrane</keyword>
<dbReference type="KEGG" id="aare:D3093_31670"/>
<geneLocation type="plasmid" evidence="13">
    <name>p8unnamed</name>
</geneLocation>
<evidence type="ECO:0000313" key="18">
    <source>
        <dbReference type="Proteomes" id="UP001628281"/>
    </source>
</evidence>
<dbReference type="RefSeq" id="WP_040137509.1">
    <property type="nucleotide sequence ID" value="NZ_CP007796.1"/>
</dbReference>
<sequence length="169" mass="18036">MLASIHRTLDRFVLAITIPLTVAMLGCVVWQVVARYALNVSTSATDEIARFAFIWVSLLGSAYVLGKRGHIAITGLVDLLPARPRGGVEIAIAALVALFTVTILCGGGWLLVDKARTLGQVTPALQLPMWMVYAVIPLSGVLTLIYMVIALLESLREGPGVTSHAVSLD</sequence>
<gene>
    <name evidence="11" type="ORF">ABAZ39_28250</name>
    <name evidence="12" type="ORF">ACJ41P_26305</name>
    <name evidence="13" type="ORF">C1S70_14490</name>
    <name evidence="14" type="ORF">D3093_31670</name>
</gene>
<evidence type="ECO:0000313" key="13">
    <source>
        <dbReference type="EMBL" id="PNQ98080.1"/>
    </source>
</evidence>
<dbReference type="GO" id="GO:0005886">
    <property type="term" value="C:plasma membrane"/>
    <property type="evidence" value="ECO:0007669"/>
    <property type="project" value="UniProtKB-SubCell"/>
</dbReference>
<geneLocation type="plasmid" evidence="11 15">
    <name>AbAZ39_p3</name>
</geneLocation>
<dbReference type="Proteomes" id="UP001628281">
    <property type="component" value="Unassembled WGS sequence"/>
</dbReference>
<dbReference type="Proteomes" id="UP000236268">
    <property type="component" value="Unassembled WGS sequence"/>
</dbReference>
<comment type="subunit">
    <text evidence="9">The complex comprises the extracytoplasmic solute receptor protein and the two transmembrane proteins.</text>
</comment>
<keyword evidence="2 9" id="KW-0813">Transport</keyword>
<dbReference type="GO" id="GO:0022857">
    <property type="term" value="F:transmembrane transporter activity"/>
    <property type="evidence" value="ECO:0007669"/>
    <property type="project" value="UniProtKB-UniRule"/>
</dbReference>
<keyword evidence="18" id="KW-1185">Reference proteome</keyword>
<evidence type="ECO:0000313" key="17">
    <source>
        <dbReference type="Proteomes" id="UP000298595"/>
    </source>
</evidence>
<evidence type="ECO:0000256" key="6">
    <source>
        <dbReference type="ARBA" id="ARBA00022989"/>
    </source>
</evidence>
<reference evidence="11 15" key="1">
    <citation type="journal article" date="2014" name="Genome Announc.">
        <title>Complete Genome Sequence of the Model Rhizosphere Strain Azospirillum brasilense Az39, Successfully Applied in Agriculture.</title>
        <authorList>
            <person name="Rivera D."/>
            <person name="Revale S."/>
            <person name="Molina R."/>
            <person name="Gualpa J."/>
            <person name="Puente M."/>
            <person name="Maroniche G."/>
            <person name="Paris G."/>
            <person name="Baker D."/>
            <person name="Clavijo B."/>
            <person name="McLay K."/>
            <person name="Spaepen S."/>
            <person name="Perticari A."/>
            <person name="Vazquez M."/>
            <person name="Wisniewski-Dye F."/>
            <person name="Watkins C."/>
            <person name="Martinez-Abarca F."/>
            <person name="Vanderleyden J."/>
            <person name="Cassan F."/>
        </authorList>
    </citation>
    <scope>NUCLEOTIDE SEQUENCE [LARGE SCALE GENOMIC DNA]</scope>
    <source>
        <strain evidence="11 15">Az39</strain>
        <plasmid evidence="11">AbAZ39_p3</plasmid>
    </source>
</reference>
<dbReference type="AlphaFoldDB" id="A0A060DXD3"/>
<feature type="transmembrane region" description="Helical" evidence="9">
    <location>
        <begin position="130"/>
        <end position="152"/>
    </location>
</feature>
<accession>A0A060DXD3</accession>
<dbReference type="PANTHER" id="PTHR35011">
    <property type="entry name" value="2,3-DIKETO-L-GULONATE TRAP TRANSPORTER SMALL PERMEASE PROTEIN YIAM"/>
    <property type="match status" value="1"/>
</dbReference>
<protein>
    <recommendedName>
        <fullName evidence="9">TRAP transporter small permease protein</fullName>
    </recommendedName>
</protein>
<reference evidence="12 18" key="4">
    <citation type="submission" date="2024-11" db="EMBL/GenBank/DDBJ databases">
        <title>Draft genome sequences of two bacteria associated to sugarcane roots in Colombia.</title>
        <authorList>
            <person name="Pardo-Diaz S."/>
            <person name="Masmela-Mendoza J."/>
            <person name="Delgadillo-Duran P."/>
            <person name="Bautista E.J."/>
            <person name="Rojas-Tapias D.F."/>
        </authorList>
    </citation>
    <scope>NUCLEOTIDE SEQUENCE [LARGE SCALE GENOMIC DNA]</scope>
    <source>
        <strain evidence="12 18">Ap18</strain>
    </source>
</reference>
<name>A0A060DXD3_9PROT</name>
<evidence type="ECO:0000313" key="11">
    <source>
        <dbReference type="EMBL" id="AIB15758.1"/>
    </source>
</evidence>
<keyword evidence="4 9" id="KW-0997">Cell inner membrane</keyword>
<reference evidence="14 17" key="3">
    <citation type="submission" date="2018-09" db="EMBL/GenBank/DDBJ databases">
        <title>Whole genome based analysis of evolution and adaptive divergence in Indian and Brazilian strains of Azospirillum brasilense.</title>
        <authorList>
            <person name="Singh C."/>
            <person name="Tripathi A.K."/>
        </authorList>
    </citation>
    <scope>NUCLEOTIDE SEQUENCE [LARGE SCALE GENOMIC DNA]</scope>
    <source>
        <strain evidence="14 17">MTCC4035</strain>
        <plasmid evidence="14 17">p4</plasmid>
    </source>
</reference>
<comment type="subcellular location">
    <subcellularLocation>
        <location evidence="1 9">Cell inner membrane</location>
        <topology evidence="1 9">Multi-pass membrane protein</topology>
    </subcellularLocation>
</comment>
<evidence type="ECO:0000313" key="15">
    <source>
        <dbReference type="Proteomes" id="UP000027186"/>
    </source>
</evidence>
<dbReference type="EMBL" id="CP007796">
    <property type="protein sequence ID" value="AIB15758.1"/>
    <property type="molecule type" value="Genomic_DNA"/>
</dbReference>
<feature type="transmembrane region" description="Helical" evidence="9">
    <location>
        <begin position="48"/>
        <end position="66"/>
    </location>
</feature>
<dbReference type="InterPro" id="IPR055348">
    <property type="entry name" value="DctQ"/>
</dbReference>
<organism evidence="11 15">
    <name type="scientific">Azospirillum argentinense</name>
    <dbReference type="NCBI Taxonomy" id="2970906"/>
    <lineage>
        <taxon>Bacteria</taxon>
        <taxon>Pseudomonadati</taxon>
        <taxon>Pseudomonadota</taxon>
        <taxon>Alphaproteobacteria</taxon>
        <taxon>Rhodospirillales</taxon>
        <taxon>Azospirillaceae</taxon>
        <taxon>Azospirillum</taxon>
    </lineage>
</organism>
<feature type="domain" description="Tripartite ATP-independent periplasmic transporters DctQ component" evidence="10">
    <location>
        <begin position="24"/>
        <end position="156"/>
    </location>
</feature>